<feature type="compositionally biased region" description="Gly residues" evidence="1">
    <location>
        <begin position="87"/>
        <end position="99"/>
    </location>
</feature>
<proteinExistence type="predicted"/>
<sequence length="160" mass="16811">MGRWCLWMTDDGEPPTPSGWGRGSSSRPPGPGRGHGPGRRGDARHAGLAHLVIGTRDRQPRRVVAACGGGGTARCPVRCGRARGVGRPPGEGLGAGGRGHAPPALRRGLQRRRERREPPASLCPSRPEGHRAPDAGARPRRPRRGAAASGRGGHRPGGRW</sequence>
<reference evidence="2" key="1">
    <citation type="submission" date="2020-02" db="EMBL/GenBank/DDBJ databases">
        <authorList>
            <person name="Meier V. D."/>
        </authorList>
    </citation>
    <scope>NUCLEOTIDE SEQUENCE</scope>
    <source>
        <strain evidence="2">AVDCRST_MAG32</strain>
    </source>
</reference>
<gene>
    <name evidence="2" type="ORF">AVDCRST_MAG32-175</name>
</gene>
<dbReference type="EMBL" id="CADCUM010000007">
    <property type="protein sequence ID" value="CAA9367236.1"/>
    <property type="molecule type" value="Genomic_DNA"/>
</dbReference>
<dbReference type="AlphaFoldDB" id="A0A6J4MUT4"/>
<evidence type="ECO:0000256" key="1">
    <source>
        <dbReference type="SAM" id="MobiDB-lite"/>
    </source>
</evidence>
<feature type="region of interest" description="Disordered" evidence="1">
    <location>
        <begin position="1"/>
        <end position="160"/>
    </location>
</feature>
<name>A0A6J4MUT4_9ACTN</name>
<protein>
    <submittedName>
        <fullName evidence="2">Uncharacterized protein</fullName>
    </submittedName>
</protein>
<organism evidence="2">
    <name type="scientific">uncultured Nocardioides sp</name>
    <dbReference type="NCBI Taxonomy" id="198441"/>
    <lineage>
        <taxon>Bacteria</taxon>
        <taxon>Bacillati</taxon>
        <taxon>Actinomycetota</taxon>
        <taxon>Actinomycetes</taxon>
        <taxon>Propionibacteriales</taxon>
        <taxon>Nocardioidaceae</taxon>
        <taxon>Nocardioides</taxon>
        <taxon>environmental samples</taxon>
    </lineage>
</organism>
<evidence type="ECO:0000313" key="2">
    <source>
        <dbReference type="EMBL" id="CAA9367236.1"/>
    </source>
</evidence>
<accession>A0A6J4MUT4</accession>